<comment type="caution">
    <text evidence="2">Lacks conserved residue(s) required for the propagation of feature annotation.</text>
</comment>
<sequence length="790" mass="85892">MLTRLREILVRSGVNLANEELLDVLWLARSLPSDVAPLARRPALAALSRQAAEQGEPRAPGADDPAQLGAHPPLDIAPHHLFPLHAAPRGKESGRPEPAPHRAHAVRTPGPHVLPSRHLTLGKALRPLRQRLPDRRRQVLDVARTVDAMAETGLPETETSPARSRWLSLALLIDDGVSMVLWKRLASEIRTLMERAGAFRDVRVLGLNTRGPHAPLLSNRPYRQQGSYFSPAALCDPTGGTLVLVVSDGVGDAWWDGRMSEAAALWARRQPTAILQVLPARLWANSGITTRPWHVTSVRRGGPTTAWHVTDPRLPADLVDFDSVPVPVLEPTPAAVGDWARLVASPSVTAVLPLWDFGRSATQPRRAETRQGPDAEVVLHFRDAASPEAYRLAAHLAAVAPVTPSVMRMVQEALGPPTNTGHLVEVFLGGLMHNAAADTAGRLLQPEFFDFSDDARRILLGTLPARELLRTTRLIADRLAARVRHSPSFTAWVAHPGGAAAVGVPERAFAQLEERLLKRLGVATHTDAPPADRPSLAPEPLEPRERDRPQSPAAQRTDTRPPALSSAEDTKDKILLVDDQPENLLAMEAALSALDQTLVRASSGEEALKTLNDDEFALVLLAIQMSGMDGYETAAHIKRRLRTRDTPIIFVSAYEMSPHATFRGYAAGAVDHVSRPFDPWALRAKAAVFVDLHQKNVQLRKQAALLRTGTATDLLAQLSTLLSDAETQAHDLTGQLQAQAPSATVRTTASRLERAVRSLRQVLQDALGLQEEPGAPPAPASLYSPRHRDQ</sequence>
<reference evidence="5" key="1">
    <citation type="journal article" date="2014" name="Int. J. Syst. Evol. Microbiol.">
        <title>Complete genome sequence of Corynebacterium casei LMG S-19264T (=DSM 44701T), isolated from a smear-ripened cheese.</title>
        <authorList>
            <consortium name="US DOE Joint Genome Institute (JGI-PGF)"/>
            <person name="Walter F."/>
            <person name="Albersmeier A."/>
            <person name="Kalinowski J."/>
            <person name="Ruckert C."/>
        </authorList>
    </citation>
    <scope>NUCLEOTIDE SEQUENCE</scope>
    <source>
        <strain evidence="5">JCM 4403</strain>
    </source>
</reference>
<feature type="compositionally biased region" description="Basic and acidic residues" evidence="3">
    <location>
        <begin position="89"/>
        <end position="100"/>
    </location>
</feature>
<dbReference type="InterPro" id="IPR011006">
    <property type="entry name" value="CheY-like_superfamily"/>
</dbReference>
<reference evidence="5" key="2">
    <citation type="submission" date="2020-09" db="EMBL/GenBank/DDBJ databases">
        <authorList>
            <person name="Sun Q."/>
            <person name="Ohkuma M."/>
        </authorList>
    </citation>
    <scope>NUCLEOTIDE SEQUENCE</scope>
    <source>
        <strain evidence="5">JCM 4403</strain>
    </source>
</reference>
<evidence type="ECO:0000313" key="5">
    <source>
        <dbReference type="EMBL" id="GGR09915.1"/>
    </source>
</evidence>
<protein>
    <recommendedName>
        <fullName evidence="4">Response regulatory domain-containing protein</fullName>
    </recommendedName>
</protein>
<dbReference type="SMART" id="SM00448">
    <property type="entry name" value="REC"/>
    <property type="match status" value="1"/>
</dbReference>
<feature type="domain" description="Response regulatory" evidence="4">
    <location>
        <begin position="573"/>
        <end position="690"/>
    </location>
</feature>
<proteinExistence type="predicted"/>
<dbReference type="AlphaFoldDB" id="A0A918F801"/>
<dbReference type="EMBL" id="BMTU01000024">
    <property type="protein sequence ID" value="GGR09915.1"/>
    <property type="molecule type" value="Genomic_DNA"/>
</dbReference>
<dbReference type="NCBIfam" id="NF041121">
    <property type="entry name" value="SAV_2336_NTERM"/>
    <property type="match status" value="1"/>
</dbReference>
<dbReference type="Pfam" id="PF00072">
    <property type="entry name" value="Response_reg"/>
    <property type="match status" value="1"/>
</dbReference>
<dbReference type="PANTHER" id="PTHR44591:SF3">
    <property type="entry name" value="RESPONSE REGULATORY DOMAIN-CONTAINING PROTEIN"/>
    <property type="match status" value="1"/>
</dbReference>
<dbReference type="InterPro" id="IPR001789">
    <property type="entry name" value="Sig_transdc_resp-reg_receiver"/>
</dbReference>
<organism evidence="5 6">
    <name type="scientific">Streptomyces pilosus</name>
    <dbReference type="NCBI Taxonomy" id="28893"/>
    <lineage>
        <taxon>Bacteria</taxon>
        <taxon>Bacillati</taxon>
        <taxon>Actinomycetota</taxon>
        <taxon>Actinomycetes</taxon>
        <taxon>Kitasatosporales</taxon>
        <taxon>Streptomycetaceae</taxon>
        <taxon>Streptomyces</taxon>
    </lineage>
</organism>
<dbReference type="Gene3D" id="3.40.50.2300">
    <property type="match status" value="1"/>
</dbReference>
<dbReference type="SUPFAM" id="SSF52172">
    <property type="entry name" value="CheY-like"/>
    <property type="match status" value="1"/>
</dbReference>
<gene>
    <name evidence="5" type="ORF">GCM10010280_67060</name>
</gene>
<dbReference type="InterPro" id="IPR047738">
    <property type="entry name" value="SAV_2336-like_N"/>
</dbReference>
<dbReference type="Proteomes" id="UP000656732">
    <property type="component" value="Unassembled WGS sequence"/>
</dbReference>
<evidence type="ECO:0000256" key="1">
    <source>
        <dbReference type="ARBA" id="ARBA00022553"/>
    </source>
</evidence>
<name>A0A918F801_9ACTN</name>
<dbReference type="PROSITE" id="PS50110">
    <property type="entry name" value="RESPONSE_REGULATORY"/>
    <property type="match status" value="1"/>
</dbReference>
<evidence type="ECO:0000256" key="2">
    <source>
        <dbReference type="PROSITE-ProRule" id="PRU00169"/>
    </source>
</evidence>
<dbReference type="PANTHER" id="PTHR44591">
    <property type="entry name" value="STRESS RESPONSE REGULATOR PROTEIN 1"/>
    <property type="match status" value="1"/>
</dbReference>
<feature type="region of interest" description="Disordered" evidence="3">
    <location>
        <begin position="524"/>
        <end position="572"/>
    </location>
</feature>
<accession>A0A918F801</accession>
<keyword evidence="6" id="KW-1185">Reference proteome</keyword>
<feature type="region of interest" description="Disordered" evidence="3">
    <location>
        <begin position="49"/>
        <end position="115"/>
    </location>
</feature>
<evidence type="ECO:0000313" key="6">
    <source>
        <dbReference type="Proteomes" id="UP000656732"/>
    </source>
</evidence>
<evidence type="ECO:0000256" key="3">
    <source>
        <dbReference type="SAM" id="MobiDB-lite"/>
    </source>
</evidence>
<dbReference type="InterPro" id="IPR050595">
    <property type="entry name" value="Bact_response_regulator"/>
</dbReference>
<evidence type="ECO:0000259" key="4">
    <source>
        <dbReference type="PROSITE" id="PS50110"/>
    </source>
</evidence>
<feature type="region of interest" description="Disordered" evidence="3">
    <location>
        <begin position="767"/>
        <end position="790"/>
    </location>
</feature>
<dbReference type="GO" id="GO:0000160">
    <property type="term" value="P:phosphorelay signal transduction system"/>
    <property type="evidence" value="ECO:0007669"/>
    <property type="project" value="InterPro"/>
</dbReference>
<keyword evidence="1" id="KW-0597">Phosphoprotein</keyword>
<comment type="caution">
    <text evidence="5">The sequence shown here is derived from an EMBL/GenBank/DDBJ whole genome shotgun (WGS) entry which is preliminary data.</text>
</comment>